<dbReference type="InterPro" id="IPR033468">
    <property type="entry name" value="Metaxin_GST"/>
</dbReference>
<dbReference type="InterPro" id="IPR040079">
    <property type="entry name" value="Glutathione_S-Trfase"/>
</dbReference>
<dbReference type="InterPro" id="IPR012336">
    <property type="entry name" value="Thioredoxin-like_fold"/>
</dbReference>
<dbReference type="AlphaFoldDB" id="A0A423SGP9"/>
<evidence type="ECO:0000313" key="5">
    <source>
        <dbReference type="EMBL" id="ROT63430.1"/>
    </source>
</evidence>
<evidence type="ECO:0000259" key="4">
    <source>
        <dbReference type="Pfam" id="PF17172"/>
    </source>
</evidence>
<comment type="similarity">
    <text evidence="1">Belongs to the FAX family.</text>
</comment>
<dbReference type="SFLD" id="SFLDG01180">
    <property type="entry name" value="SUF1"/>
    <property type="match status" value="1"/>
</dbReference>
<dbReference type="SFLD" id="SFLDS00019">
    <property type="entry name" value="Glutathione_Transferase_(cytos"/>
    <property type="match status" value="1"/>
</dbReference>
<name>A0A423SGP9_PENVA</name>
<dbReference type="PANTHER" id="PTHR12289:SF41">
    <property type="entry name" value="FAILED AXON CONNECTIONS-RELATED"/>
    <property type="match status" value="1"/>
</dbReference>
<protein>
    <submittedName>
        <fullName evidence="5">GST-N-Metaxin-like protein</fullName>
    </submittedName>
</protein>
<evidence type="ECO:0000256" key="2">
    <source>
        <dbReference type="SAM" id="Phobius"/>
    </source>
</evidence>
<feature type="transmembrane region" description="Helical" evidence="2">
    <location>
        <begin position="45"/>
        <end position="63"/>
    </location>
</feature>
<dbReference type="InterPro" id="IPR050931">
    <property type="entry name" value="Mito_Protein_Transport_Metaxin"/>
</dbReference>
<dbReference type="InterPro" id="IPR036282">
    <property type="entry name" value="Glutathione-S-Trfase_C_sf"/>
</dbReference>
<feature type="domain" description="Metaxin glutathione S-transferase" evidence="3">
    <location>
        <begin position="410"/>
        <end position="460"/>
    </location>
</feature>
<evidence type="ECO:0000256" key="1">
    <source>
        <dbReference type="ARBA" id="ARBA00006475"/>
    </source>
</evidence>
<dbReference type="InterPro" id="IPR036249">
    <property type="entry name" value="Thioredoxin-like_sf"/>
</dbReference>
<dbReference type="PANTHER" id="PTHR12289">
    <property type="entry name" value="METAXIN RELATED"/>
    <property type="match status" value="1"/>
</dbReference>
<feature type="domain" description="Thioredoxin-like fold" evidence="4">
    <location>
        <begin position="237"/>
        <end position="328"/>
    </location>
</feature>
<evidence type="ECO:0000259" key="3">
    <source>
        <dbReference type="Pfam" id="PF17171"/>
    </source>
</evidence>
<reference evidence="5 6" key="1">
    <citation type="submission" date="2018-04" db="EMBL/GenBank/DDBJ databases">
        <authorList>
            <person name="Zhang X."/>
            <person name="Yuan J."/>
            <person name="Li F."/>
            <person name="Xiang J."/>
        </authorList>
    </citation>
    <scope>NUCLEOTIDE SEQUENCE [LARGE SCALE GENOMIC DNA]</scope>
    <source>
        <tissue evidence="5">Muscle</tissue>
    </source>
</reference>
<keyword evidence="2" id="KW-0472">Membrane</keyword>
<dbReference type="GO" id="GO:0005737">
    <property type="term" value="C:cytoplasm"/>
    <property type="evidence" value="ECO:0007669"/>
    <property type="project" value="TreeGrafter"/>
</dbReference>
<keyword evidence="2" id="KW-1133">Transmembrane helix</keyword>
<accession>A0A423SGP9</accession>
<dbReference type="EMBL" id="QCYY01003442">
    <property type="protein sequence ID" value="ROT63430.1"/>
    <property type="molecule type" value="Genomic_DNA"/>
</dbReference>
<proteinExistence type="inferred from homology"/>
<sequence>MYGKEDGVTGLYKAQATRSYTTPRQGTASLTTLENQILKMASIRFLLAVALLVAAQVSLAAAAPQRWYSYSGGFDRDDRFDNDRYDNDGFDRDDGFGNRGFNGNSGYYNPGFNSNAGFYNRGFNRYNQNGGFYNQGFQRSSGSFNRGFDRDDSFEGRNMLQNVQDVWLPARFAGRALRLLWGKNKPVTITVVVVVGVMKIRSYMKKQERRRRWNNAGKDVVVLHIPPRGFFCPSLSPFVVKLETYVRMAEIPHVIDHEEPLGPKGKTPWITLNGEDVGDSQMIIEKLAAKFGKEFDAHLSQEEKAVAHSLRIMVDEYFVWCLGVYRYGQEQGRHFLLNASIPWFYRPILPMYFKRYVEAAKTQGIGRHSYRDVEEMGRKSLQSLSAWLGKLFFALSVFVEVIHILSVSSEKPFMMGANPTELDCTVFGMLAFDVFCPPLSPFKRMLEKDYRNLHAYCHRMKEKFWPDWDKCLDPNRR</sequence>
<organism evidence="5 6">
    <name type="scientific">Penaeus vannamei</name>
    <name type="common">Whiteleg shrimp</name>
    <name type="synonym">Litopenaeus vannamei</name>
    <dbReference type="NCBI Taxonomy" id="6689"/>
    <lineage>
        <taxon>Eukaryota</taxon>
        <taxon>Metazoa</taxon>
        <taxon>Ecdysozoa</taxon>
        <taxon>Arthropoda</taxon>
        <taxon>Crustacea</taxon>
        <taxon>Multicrustacea</taxon>
        <taxon>Malacostraca</taxon>
        <taxon>Eumalacostraca</taxon>
        <taxon>Eucarida</taxon>
        <taxon>Decapoda</taxon>
        <taxon>Dendrobranchiata</taxon>
        <taxon>Penaeoidea</taxon>
        <taxon>Penaeidae</taxon>
        <taxon>Penaeus</taxon>
    </lineage>
</organism>
<dbReference type="Gene3D" id="1.20.1050.10">
    <property type="match status" value="1"/>
</dbReference>
<evidence type="ECO:0000313" key="6">
    <source>
        <dbReference type="Proteomes" id="UP000283509"/>
    </source>
</evidence>
<dbReference type="Pfam" id="PF17171">
    <property type="entry name" value="GST_C_6"/>
    <property type="match status" value="1"/>
</dbReference>
<dbReference type="Pfam" id="PF17172">
    <property type="entry name" value="GST_N_4"/>
    <property type="match status" value="1"/>
</dbReference>
<dbReference type="Proteomes" id="UP000283509">
    <property type="component" value="Unassembled WGS sequence"/>
</dbReference>
<gene>
    <name evidence="5" type="ORF">C7M84_018706</name>
</gene>
<dbReference type="SUPFAM" id="SSF52833">
    <property type="entry name" value="Thioredoxin-like"/>
    <property type="match status" value="1"/>
</dbReference>
<reference evidence="5 6" key="2">
    <citation type="submission" date="2019-01" db="EMBL/GenBank/DDBJ databases">
        <title>The decoding of complex shrimp genome reveals the adaptation for benthos swimmer, frequently molting mechanism and breeding impact on genome.</title>
        <authorList>
            <person name="Sun Y."/>
            <person name="Gao Y."/>
            <person name="Yu Y."/>
        </authorList>
    </citation>
    <scope>NUCLEOTIDE SEQUENCE [LARGE SCALE GENOMIC DNA]</scope>
    <source>
        <tissue evidence="5">Muscle</tissue>
    </source>
</reference>
<dbReference type="SUPFAM" id="SSF47616">
    <property type="entry name" value="GST C-terminal domain-like"/>
    <property type="match status" value="1"/>
</dbReference>
<comment type="caution">
    <text evidence="5">The sequence shown here is derived from an EMBL/GenBank/DDBJ whole genome shotgun (WGS) entry which is preliminary data.</text>
</comment>
<keyword evidence="2" id="KW-0812">Transmembrane</keyword>
<keyword evidence="6" id="KW-1185">Reference proteome</keyword>
<dbReference type="InterPro" id="IPR026928">
    <property type="entry name" value="FAX/IsoI-like"/>
</dbReference>
<dbReference type="CDD" id="cd03193">
    <property type="entry name" value="GST_C_Metaxin"/>
    <property type="match status" value="1"/>
</dbReference>
<dbReference type="SFLD" id="SFLDG01200">
    <property type="entry name" value="SUF1.1"/>
    <property type="match status" value="1"/>
</dbReference>